<accession>A0A0C1DEC4</accession>
<proteinExistence type="predicted"/>
<evidence type="ECO:0000313" key="4">
    <source>
        <dbReference type="Proteomes" id="UP000031246"/>
    </source>
</evidence>
<dbReference type="NCBIfam" id="TIGR03891">
    <property type="entry name" value="thiopep_ocin"/>
    <property type="match status" value="1"/>
</dbReference>
<dbReference type="InterPro" id="IPR023809">
    <property type="entry name" value="Thiopep_bacteriocin_synth_dom"/>
</dbReference>
<name>A0A0C1DEC4_9SPHI</name>
<evidence type="ECO:0000259" key="1">
    <source>
        <dbReference type="Pfam" id="PF04738"/>
    </source>
</evidence>
<organism evidence="3 4">
    <name type="scientific">Pedobacter kyungheensis</name>
    <dbReference type="NCBI Taxonomy" id="1069985"/>
    <lineage>
        <taxon>Bacteria</taxon>
        <taxon>Pseudomonadati</taxon>
        <taxon>Bacteroidota</taxon>
        <taxon>Sphingobacteriia</taxon>
        <taxon>Sphingobacteriales</taxon>
        <taxon>Sphingobacteriaceae</taxon>
        <taxon>Pedobacter</taxon>
    </lineage>
</organism>
<feature type="domain" description="Lantibiotic dehydratase N-terminal" evidence="1">
    <location>
        <begin position="268"/>
        <end position="668"/>
    </location>
</feature>
<dbReference type="OrthoDB" id="1273722at2"/>
<reference evidence="3 4" key="1">
    <citation type="submission" date="2014-10" db="EMBL/GenBank/DDBJ databases">
        <title>Pedobacter Kyungheensis.</title>
        <authorList>
            <person name="Anderson B.M."/>
            <person name="Newman J.D."/>
        </authorList>
    </citation>
    <scope>NUCLEOTIDE SEQUENCE [LARGE SCALE GENOMIC DNA]</scope>
    <source>
        <strain evidence="3 4">KACC 16221</strain>
    </source>
</reference>
<feature type="domain" description="Thiopeptide-type bacteriocin biosynthesis" evidence="2">
    <location>
        <begin position="739"/>
        <end position="993"/>
    </location>
</feature>
<dbReference type="RefSeq" id="WP_039478843.1">
    <property type="nucleotide sequence ID" value="NZ_JSYN01000021.1"/>
</dbReference>
<sequence length="1005" mass="114510">MKESGSMVYRFLPKVFLRAPYYSFSGYDLSRLPEVLQEWAFRNAVFLASAGFYHLLEKKEFDFDRLTDKEKHSLFKYYNRMCFRSTPFGSFSSFTLLQWGSGGQVRLSEADESVLHLLPDQAMLRELKNRVDSDLAETLIVNPMLYRFNDVLRYTKSALDDRGKFNFSLQGIAAEKFNVKLIAFLDSKKVSKKVAISWVMEHGECSTSEAADYIGFLLDAGAIFAASQGGVIDQELIQDFPSLPGWKDFWKNNSKITLSDGVSLSVLARDITRIGADPKFNKEQPFYAALERPVKVGGPDSVQKEELSRAVRILQLLNVAEQPADLSRFIRDFQSRFDQEKVPLLLALDPDSGLHYADMEPSMPEQDILEDMPFANGKEKNRSLAWHTTQQFIFRLWVGNTLRDPWAPLQISDDDVTRLENEVGPGLPLPQTQALMYRSTGEYLIMESLGGVTATALIGRFSCFSDSVYRLCRELAEIEAAANPDIVFADIAQQSDSHVDNINRRKPIYVHEIPLNVYPSQPAENLVLPADLLLSLKGEELILESVKLKQRVVPRLATAYNFRNNHSPVFRLLCDLQFQGLQAGLSFSLENFFPGLNYYPRVCYGKVVLCLAKWIFRDADIAHLSLKDNHVLIQALDSFRKKHHLPRHISLGETDQQLVFDLADPAEASFFQQCIEGSKRVTIQEYLLPDRSVLAGKKPVAGQMVAFLAHQNNIYKPLKKENISIKGEKQRDFLLGSGWLYFKIFCIPRASDEILTNVIFPFIKSQKKRIKKWFFIRYNENGYHLRLRIMAAEDDLGAIIVALRKKIEISGHEKLVRDFQGDTYRREIERYGAALISEVEGLFYAGSNLAAAVLTLRRKGMLELSEFELAMFTAYQMITCFLPSLASITEYLSRVAGRFMGEFNAGKPLKVAMDVKYREMKSVLADLSESGALSKHLSPVLKQMSVLNELTKKYSEDKKMELLADLVHMQLNRTFSVNQRQQELLIYYCLQKYTASLRAREKSLG</sequence>
<comment type="caution">
    <text evidence="3">The sequence shown here is derived from an EMBL/GenBank/DDBJ whole genome shotgun (WGS) entry which is preliminary data.</text>
</comment>
<dbReference type="Pfam" id="PF04738">
    <property type="entry name" value="Lant_dehydr_N"/>
    <property type="match status" value="2"/>
</dbReference>
<protein>
    <recommendedName>
        <fullName evidence="5">Lantibiotic dehydratase</fullName>
    </recommendedName>
</protein>
<dbReference type="InterPro" id="IPR006827">
    <property type="entry name" value="Lant_deHydtase_N"/>
</dbReference>
<dbReference type="EMBL" id="JSYN01000021">
    <property type="protein sequence ID" value="KIA92290.1"/>
    <property type="molecule type" value="Genomic_DNA"/>
</dbReference>
<dbReference type="AlphaFoldDB" id="A0A0C1DEC4"/>
<evidence type="ECO:0008006" key="5">
    <source>
        <dbReference type="Google" id="ProtNLM"/>
    </source>
</evidence>
<gene>
    <name evidence="3" type="ORF">OC25_17825</name>
</gene>
<keyword evidence="4" id="KW-1185">Reference proteome</keyword>
<evidence type="ECO:0000313" key="3">
    <source>
        <dbReference type="EMBL" id="KIA92290.1"/>
    </source>
</evidence>
<dbReference type="Proteomes" id="UP000031246">
    <property type="component" value="Unassembled WGS sequence"/>
</dbReference>
<feature type="domain" description="Lantibiotic dehydratase N-terminal" evidence="1">
    <location>
        <begin position="40"/>
        <end position="167"/>
    </location>
</feature>
<evidence type="ECO:0000259" key="2">
    <source>
        <dbReference type="Pfam" id="PF14028"/>
    </source>
</evidence>
<dbReference type="Pfam" id="PF14028">
    <property type="entry name" value="Lant_dehydr_C"/>
    <property type="match status" value="1"/>
</dbReference>